<feature type="transmembrane region" description="Helical" evidence="1">
    <location>
        <begin position="54"/>
        <end position="71"/>
    </location>
</feature>
<dbReference type="PANTHER" id="PTHR36833:SF1">
    <property type="entry name" value="INTEGRAL MEMBRANE TRANSPORT PROTEIN"/>
    <property type="match status" value="1"/>
</dbReference>
<dbReference type="HOGENOM" id="CLU_071040_1_1_14"/>
<dbReference type="OrthoDB" id="9788195at2"/>
<feature type="transmembrane region" description="Helical" evidence="1">
    <location>
        <begin position="149"/>
        <end position="173"/>
    </location>
</feature>
<dbReference type="Pfam" id="PF06182">
    <property type="entry name" value="ABC2_membrane_6"/>
    <property type="match status" value="1"/>
</dbReference>
<feature type="transmembrane region" description="Helical" evidence="1">
    <location>
        <begin position="201"/>
        <end position="220"/>
    </location>
</feature>
<name>A0A061A8R8_9MOLU</name>
<dbReference type="InParanoid" id="A0A061A8R8"/>
<feature type="transmembrane region" description="Helical" evidence="1">
    <location>
        <begin position="232"/>
        <end position="251"/>
    </location>
</feature>
<keyword evidence="1" id="KW-0472">Membrane</keyword>
<keyword evidence="1" id="KW-1133">Transmembrane helix</keyword>
<gene>
    <name evidence="2" type="ORF">Aocu_02020</name>
</gene>
<keyword evidence="3" id="KW-1185">Reference proteome</keyword>
<dbReference type="AlphaFoldDB" id="A0A061A8R8"/>
<dbReference type="KEGG" id="aoc:Aocu_02020"/>
<dbReference type="Proteomes" id="UP000032434">
    <property type="component" value="Chromosome 1"/>
</dbReference>
<dbReference type="InterPro" id="IPR010390">
    <property type="entry name" value="ABC-2_transporter-like"/>
</dbReference>
<protein>
    <submittedName>
        <fullName evidence="2">ABC-2 family transporter, transmembrane protein</fullName>
    </submittedName>
</protein>
<dbReference type="RefSeq" id="WP_045748844.1">
    <property type="nucleotide sequence ID" value="NZ_FUZK01000002.1"/>
</dbReference>
<keyword evidence="1 2" id="KW-0812">Transmembrane</keyword>
<dbReference type="PATRIC" id="fig|35623.3.peg.202"/>
<organism evidence="2 3">
    <name type="scientific">Acholeplasma oculi</name>
    <dbReference type="NCBI Taxonomy" id="35623"/>
    <lineage>
        <taxon>Bacteria</taxon>
        <taxon>Bacillati</taxon>
        <taxon>Mycoplasmatota</taxon>
        <taxon>Mollicutes</taxon>
        <taxon>Acholeplasmatales</taxon>
        <taxon>Acholeplasmataceae</taxon>
        <taxon>Acholeplasma</taxon>
    </lineage>
</organism>
<proteinExistence type="predicted"/>
<reference evidence="3" key="1">
    <citation type="submission" date="2014-05" db="EMBL/GenBank/DDBJ databases">
        <authorList>
            <person name="Kube M."/>
        </authorList>
    </citation>
    <scope>NUCLEOTIDE SEQUENCE [LARGE SCALE GENOMIC DNA]</scope>
</reference>
<evidence type="ECO:0000256" key="1">
    <source>
        <dbReference type="SAM" id="Phobius"/>
    </source>
</evidence>
<feature type="transmembrane region" description="Helical" evidence="1">
    <location>
        <begin position="123"/>
        <end position="143"/>
    </location>
</feature>
<dbReference type="PANTHER" id="PTHR36833">
    <property type="entry name" value="SLR0610 PROTEIN-RELATED"/>
    <property type="match status" value="1"/>
</dbReference>
<evidence type="ECO:0000313" key="2">
    <source>
        <dbReference type="EMBL" id="CDR30275.1"/>
    </source>
</evidence>
<dbReference type="STRING" id="35623.Aocu_02020"/>
<sequence length="263" mass="30095">MRKYLKLYPYYVSRSIKARLAYRFDAFIGILGFLLENALTFATLYLTISAIPSLNGWNIDMMGFLYGFYLIPKALDHILSDQVWQLANGGITRGILDKYLIRPINPLFQLVAEMIQLEGIGELILGIIFLFIFTPSLGVNWNIENISALVIVSGFAMMFFFSIKLIFGSLSFWTKRSIEVMTMIYDFSNFAKYPIDIFNKAIRFTLTFILPFSVVIYMPIEALLLDGDIWLSTLYVVIASLGMFILSLFIWTKGLKRYESAGS</sequence>
<accession>A0A061A8R8</accession>
<evidence type="ECO:0000313" key="3">
    <source>
        <dbReference type="Proteomes" id="UP000032434"/>
    </source>
</evidence>
<dbReference type="EMBL" id="LK028559">
    <property type="protein sequence ID" value="CDR30275.1"/>
    <property type="molecule type" value="Genomic_DNA"/>
</dbReference>
<feature type="transmembrane region" description="Helical" evidence="1">
    <location>
        <begin position="20"/>
        <end position="48"/>
    </location>
</feature>